<dbReference type="OrthoDB" id="1193416at2759"/>
<dbReference type="PANTHER" id="PTHR23155">
    <property type="entry name" value="DISEASE RESISTANCE PROTEIN RP"/>
    <property type="match status" value="1"/>
</dbReference>
<evidence type="ECO:0000313" key="4">
    <source>
        <dbReference type="EMBL" id="KAG6793928.1"/>
    </source>
</evidence>
<dbReference type="EMBL" id="JAAWWB010000001">
    <property type="protein sequence ID" value="KAG6793928.1"/>
    <property type="molecule type" value="Genomic_DNA"/>
</dbReference>
<evidence type="ECO:0000259" key="3">
    <source>
        <dbReference type="Pfam" id="PF23559"/>
    </source>
</evidence>
<feature type="domain" description="Disease resistance protein winged helix" evidence="3">
    <location>
        <begin position="165"/>
        <end position="213"/>
    </location>
</feature>
<dbReference type="InterPro" id="IPR058922">
    <property type="entry name" value="WHD_DRP"/>
</dbReference>
<feature type="domain" description="NB-ARC" evidence="2">
    <location>
        <begin position="42"/>
        <end position="123"/>
    </location>
</feature>
<dbReference type="InterPro" id="IPR044974">
    <property type="entry name" value="Disease_R_plants"/>
</dbReference>
<keyword evidence="5" id="KW-1185">Reference proteome</keyword>
<dbReference type="PANTHER" id="PTHR23155:SF759">
    <property type="entry name" value="AAA+ ATPASE DOMAIN-CONTAINING PROTEIN"/>
    <property type="match status" value="1"/>
</dbReference>
<reference evidence="4" key="1">
    <citation type="journal article" date="2020" name="bioRxiv">
        <title>Hybrid origin of Populus tomentosa Carr. identified through genome sequencing and phylogenomic analysis.</title>
        <authorList>
            <person name="An X."/>
            <person name="Gao K."/>
            <person name="Chen Z."/>
            <person name="Li J."/>
            <person name="Yang X."/>
            <person name="Yang X."/>
            <person name="Zhou J."/>
            <person name="Guo T."/>
            <person name="Zhao T."/>
            <person name="Huang S."/>
            <person name="Miao D."/>
            <person name="Khan W.U."/>
            <person name="Rao P."/>
            <person name="Ye M."/>
            <person name="Lei B."/>
            <person name="Liao W."/>
            <person name="Wang J."/>
            <person name="Ji L."/>
            <person name="Li Y."/>
            <person name="Guo B."/>
            <person name="Mustafa N.S."/>
            <person name="Li S."/>
            <person name="Yun Q."/>
            <person name="Keller S.R."/>
            <person name="Mao J."/>
            <person name="Zhang R."/>
            <person name="Strauss S.H."/>
        </authorList>
    </citation>
    <scope>NUCLEOTIDE SEQUENCE</scope>
    <source>
        <strain evidence="4">GM15</strain>
        <tissue evidence="4">Leaf</tissue>
    </source>
</reference>
<dbReference type="InterPro" id="IPR002182">
    <property type="entry name" value="NB-ARC"/>
</dbReference>
<dbReference type="AlphaFoldDB" id="A0A8X8DKY9"/>
<protein>
    <submittedName>
        <fullName evidence="4">Uncharacterized protein</fullName>
    </submittedName>
</protein>
<keyword evidence="1" id="KW-0677">Repeat</keyword>
<accession>A0A8X8DKY9</accession>
<dbReference type="GO" id="GO:0043531">
    <property type="term" value="F:ADP binding"/>
    <property type="evidence" value="ECO:0007669"/>
    <property type="project" value="InterPro"/>
</dbReference>
<gene>
    <name evidence="4" type="ORF">POTOM_003154</name>
</gene>
<dbReference type="GO" id="GO:0098542">
    <property type="term" value="P:defense response to other organism"/>
    <property type="evidence" value="ECO:0007669"/>
    <property type="project" value="TreeGrafter"/>
</dbReference>
<dbReference type="Pfam" id="PF00931">
    <property type="entry name" value="NB-ARC"/>
    <property type="match status" value="1"/>
</dbReference>
<evidence type="ECO:0000313" key="5">
    <source>
        <dbReference type="Proteomes" id="UP000886885"/>
    </source>
</evidence>
<organism evidence="4 5">
    <name type="scientific">Populus tomentosa</name>
    <name type="common">Chinese white poplar</name>
    <dbReference type="NCBI Taxonomy" id="118781"/>
    <lineage>
        <taxon>Eukaryota</taxon>
        <taxon>Viridiplantae</taxon>
        <taxon>Streptophyta</taxon>
        <taxon>Embryophyta</taxon>
        <taxon>Tracheophyta</taxon>
        <taxon>Spermatophyta</taxon>
        <taxon>Magnoliopsida</taxon>
        <taxon>eudicotyledons</taxon>
        <taxon>Gunneridae</taxon>
        <taxon>Pentapetalae</taxon>
        <taxon>rosids</taxon>
        <taxon>fabids</taxon>
        <taxon>Malpighiales</taxon>
        <taxon>Salicaceae</taxon>
        <taxon>Saliceae</taxon>
        <taxon>Populus</taxon>
    </lineage>
</organism>
<proteinExistence type="predicted"/>
<evidence type="ECO:0000259" key="2">
    <source>
        <dbReference type="Pfam" id="PF00931"/>
    </source>
</evidence>
<dbReference type="Pfam" id="PF23559">
    <property type="entry name" value="WHD_DRP"/>
    <property type="match status" value="1"/>
</dbReference>
<evidence type="ECO:0000256" key="1">
    <source>
        <dbReference type="ARBA" id="ARBA00022737"/>
    </source>
</evidence>
<sequence length="225" mass="25498">MPPPDNSIAGRAMAGAMIEALADQLVQVVKKPGEYALEFQWVSGKTTISQKIFNNSKQLVDRFVKRVWVSISQIVSEIEIMKTTLKQLDQYVNGLDMAQTLPKIKRLLENKNCLAVIDDAVPKAGETERVQGYQRGRDGQNCFSSNEEAKQHSDLEEQYLLCFSLYPEDSETGAEQLVHWWIGEDFNEGRNAATTMELAFDYLSELISRCLDDVVQHTGYDERVK</sequence>
<comment type="caution">
    <text evidence="4">The sequence shown here is derived from an EMBL/GenBank/DDBJ whole genome shotgun (WGS) entry which is preliminary data.</text>
</comment>
<dbReference type="Proteomes" id="UP000886885">
    <property type="component" value="Chromosome 1A"/>
</dbReference>
<name>A0A8X8DKY9_POPTO</name>